<evidence type="ECO:0000313" key="4">
    <source>
        <dbReference type="Proteomes" id="UP000199415"/>
    </source>
</evidence>
<dbReference type="PANTHER" id="PTHR30337">
    <property type="entry name" value="COMPONENT OF ATP-DEPENDENT DSDNA EXONUCLEASE"/>
    <property type="match status" value="1"/>
</dbReference>
<dbReference type="Pfam" id="PF00149">
    <property type="entry name" value="Metallophos"/>
    <property type="match status" value="1"/>
</dbReference>
<keyword evidence="1" id="KW-0378">Hydrolase</keyword>
<dbReference type="GO" id="GO:0004527">
    <property type="term" value="F:exonuclease activity"/>
    <property type="evidence" value="ECO:0007669"/>
    <property type="project" value="UniProtKB-KW"/>
</dbReference>
<sequence>MARWRFVHAADLHLDTPFAGLARLGAEVPGLLRDASLQAWDNLVQATLDHGAHALLLAGDIYDGPERGLRAQLRFRDGLQRLSDRGVRVFLVRGNHDPVAEGWSAIGAWPEGVTEFGHERVESAPITVEGHEAARVHGISYARRDTRENLARRFPGERTAPFAIGLLHANAGGNPDHAAYAPCSLDDLRAAAIDYWALGHIHGRETLIPERPCAVYPGVLQGRSPKPTETGPKGATLVEVDGERIAETRFLPLDVVRFELREQDVAGIADLAGLRDALADLADGVVREAEGRTIILRVTLTGRAPVHTELRRAPDTLDGLLDELREQAGRVWWDKLTDATAPPIDRDAIRARGDFAADLLTETDALRAADDETLLAELRAWAEPRDRKTRTLLSGLDAETAREILEAAESEALDRLEGGE</sequence>
<dbReference type="InterPro" id="IPR004843">
    <property type="entry name" value="Calcineurin-like_PHP"/>
</dbReference>
<dbReference type="EMBL" id="FNCE01000004">
    <property type="protein sequence ID" value="SDG00333.1"/>
    <property type="molecule type" value="Genomic_DNA"/>
</dbReference>
<evidence type="ECO:0000256" key="1">
    <source>
        <dbReference type="ARBA" id="ARBA00022801"/>
    </source>
</evidence>
<dbReference type="OrthoDB" id="9773856at2"/>
<reference evidence="3 4" key="1">
    <citation type="submission" date="2016-10" db="EMBL/GenBank/DDBJ databases">
        <authorList>
            <person name="de Groot N.N."/>
        </authorList>
    </citation>
    <scope>NUCLEOTIDE SEQUENCE [LARGE SCALE GENOMIC DNA]</scope>
    <source>
        <strain evidence="3 4">DSM 25584</strain>
    </source>
</reference>
<dbReference type="InterPro" id="IPR041796">
    <property type="entry name" value="Mre11_N"/>
</dbReference>
<name>A0A1G7QPD0_9PROT</name>
<dbReference type="InterPro" id="IPR050535">
    <property type="entry name" value="DNA_Repair-Maintenance_Comp"/>
</dbReference>
<dbReference type="Proteomes" id="UP000199415">
    <property type="component" value="Unassembled WGS sequence"/>
</dbReference>
<evidence type="ECO:0000259" key="2">
    <source>
        <dbReference type="Pfam" id="PF00149"/>
    </source>
</evidence>
<keyword evidence="3" id="KW-0540">Nuclease</keyword>
<gene>
    <name evidence="3" type="ORF">SAMN05216241_10489</name>
</gene>
<feature type="domain" description="Calcineurin-like phosphoesterase" evidence="2">
    <location>
        <begin position="5"/>
        <end position="203"/>
    </location>
</feature>
<dbReference type="PIRSF" id="PIRSF033091">
    <property type="entry name" value="Pesterase_YhaO"/>
    <property type="match status" value="1"/>
</dbReference>
<dbReference type="CDD" id="cd00840">
    <property type="entry name" value="MPP_Mre11_N"/>
    <property type="match status" value="1"/>
</dbReference>
<evidence type="ECO:0000313" key="3">
    <source>
        <dbReference type="EMBL" id="SDG00333.1"/>
    </source>
</evidence>
<organism evidence="3 4">
    <name type="scientific">Limimonas halophila</name>
    <dbReference type="NCBI Taxonomy" id="1082479"/>
    <lineage>
        <taxon>Bacteria</taxon>
        <taxon>Pseudomonadati</taxon>
        <taxon>Pseudomonadota</taxon>
        <taxon>Alphaproteobacteria</taxon>
        <taxon>Rhodospirillales</taxon>
        <taxon>Rhodovibrionaceae</taxon>
        <taxon>Limimonas</taxon>
    </lineage>
</organism>
<dbReference type="SUPFAM" id="SSF56300">
    <property type="entry name" value="Metallo-dependent phosphatases"/>
    <property type="match status" value="1"/>
</dbReference>
<proteinExistence type="predicted"/>
<dbReference type="RefSeq" id="WP_090019483.1">
    <property type="nucleotide sequence ID" value="NZ_FNCE01000004.1"/>
</dbReference>
<dbReference type="InterPro" id="IPR014576">
    <property type="entry name" value="Pesterase_YhaO"/>
</dbReference>
<keyword evidence="4" id="KW-1185">Reference proteome</keyword>
<dbReference type="PANTHER" id="PTHR30337:SF7">
    <property type="entry name" value="PHOSPHOESTERASE"/>
    <property type="match status" value="1"/>
</dbReference>
<protein>
    <submittedName>
        <fullName evidence="3">DNA repair exonuclease SbcCD nuclease subunit</fullName>
    </submittedName>
</protein>
<dbReference type="AlphaFoldDB" id="A0A1G7QPD0"/>
<accession>A0A1G7QPD0</accession>
<dbReference type="InterPro" id="IPR029052">
    <property type="entry name" value="Metallo-depent_PP-like"/>
</dbReference>
<dbReference type="STRING" id="1082479.SAMN05216241_10489"/>
<keyword evidence="3" id="KW-0269">Exonuclease</keyword>
<dbReference type="Gene3D" id="3.60.21.10">
    <property type="match status" value="1"/>
</dbReference>